<keyword evidence="3" id="KW-1185">Reference proteome</keyword>
<reference evidence="2" key="1">
    <citation type="submission" date="2022-03" db="EMBL/GenBank/DDBJ databases">
        <authorList>
            <person name="Lindestad O."/>
        </authorList>
    </citation>
    <scope>NUCLEOTIDE SEQUENCE</scope>
</reference>
<dbReference type="AlphaFoldDB" id="A0A8S4RYP7"/>
<sequence>MEYLLYLFVTRDVTVLIFERFKRNAGLLVCLGMGKDARRSKRVVGPRAPHVRPNLGSGDVWSDRVSGGEKKKKKTSEVGKSSSLAKKLCRG</sequence>
<dbReference type="Proteomes" id="UP000838756">
    <property type="component" value="Unassembled WGS sequence"/>
</dbReference>
<protein>
    <submittedName>
        <fullName evidence="2">Jg11455 protein</fullName>
    </submittedName>
</protein>
<feature type="region of interest" description="Disordered" evidence="1">
    <location>
        <begin position="41"/>
        <end position="91"/>
    </location>
</feature>
<evidence type="ECO:0000313" key="3">
    <source>
        <dbReference type="Proteomes" id="UP000838756"/>
    </source>
</evidence>
<organism evidence="2 3">
    <name type="scientific">Pararge aegeria aegeria</name>
    <dbReference type="NCBI Taxonomy" id="348720"/>
    <lineage>
        <taxon>Eukaryota</taxon>
        <taxon>Metazoa</taxon>
        <taxon>Ecdysozoa</taxon>
        <taxon>Arthropoda</taxon>
        <taxon>Hexapoda</taxon>
        <taxon>Insecta</taxon>
        <taxon>Pterygota</taxon>
        <taxon>Neoptera</taxon>
        <taxon>Endopterygota</taxon>
        <taxon>Lepidoptera</taxon>
        <taxon>Glossata</taxon>
        <taxon>Ditrysia</taxon>
        <taxon>Papilionoidea</taxon>
        <taxon>Nymphalidae</taxon>
        <taxon>Satyrinae</taxon>
        <taxon>Satyrini</taxon>
        <taxon>Parargina</taxon>
        <taxon>Pararge</taxon>
    </lineage>
</organism>
<evidence type="ECO:0000256" key="1">
    <source>
        <dbReference type="SAM" id="MobiDB-lite"/>
    </source>
</evidence>
<comment type="caution">
    <text evidence="2">The sequence shown here is derived from an EMBL/GenBank/DDBJ whole genome shotgun (WGS) entry which is preliminary data.</text>
</comment>
<gene>
    <name evidence="2" type="primary">jg11455</name>
    <name evidence="2" type="ORF">PAEG_LOCUS18963</name>
</gene>
<dbReference type="EMBL" id="CAKXAJ010025675">
    <property type="protein sequence ID" value="CAH2242726.1"/>
    <property type="molecule type" value="Genomic_DNA"/>
</dbReference>
<name>A0A8S4RYP7_9NEOP</name>
<evidence type="ECO:0000313" key="2">
    <source>
        <dbReference type="EMBL" id="CAH2242726.1"/>
    </source>
</evidence>
<accession>A0A8S4RYP7</accession>
<proteinExistence type="predicted"/>